<gene>
    <name evidence="8" type="primary">LOC112494750</name>
</gene>
<keyword evidence="5 6" id="KW-0472">Membrane</keyword>
<comment type="similarity">
    <text evidence="2">Belongs to the IFI6/IFI27 family.</text>
</comment>
<evidence type="ECO:0000313" key="7">
    <source>
        <dbReference type="Proteomes" id="UP000694920"/>
    </source>
</evidence>
<dbReference type="PANTHER" id="PTHR16932">
    <property type="entry name" value="INTERFERON ALPHA-INDUCIBLE PROTEIN 27"/>
    <property type="match status" value="1"/>
</dbReference>
<protein>
    <submittedName>
        <fullName evidence="8">Interferon alpha-inducible protein 27, mitochondrial-like</fullName>
    </submittedName>
</protein>
<feature type="transmembrane region" description="Helical" evidence="6">
    <location>
        <begin position="60"/>
        <end position="87"/>
    </location>
</feature>
<dbReference type="PANTHER" id="PTHR16932:SF18">
    <property type="entry name" value="INTERFERON, ALPHA-INDUCIBLE PROTEIN 27-LIKE 2"/>
    <property type="match status" value="1"/>
</dbReference>
<evidence type="ECO:0000256" key="5">
    <source>
        <dbReference type="ARBA" id="ARBA00023136"/>
    </source>
</evidence>
<keyword evidence="7" id="KW-1185">Reference proteome</keyword>
<dbReference type="InterPro" id="IPR009311">
    <property type="entry name" value="IFI6/IFI27-like"/>
</dbReference>
<evidence type="ECO:0000256" key="3">
    <source>
        <dbReference type="ARBA" id="ARBA00022692"/>
    </source>
</evidence>
<dbReference type="KEGG" id="ccin:112494750"/>
<sequence>MKRLSTPLDKKQELLNVKADVYFFKQNVESLFLNHQRNADFGSEIFLRTLGGYNHGEATIIVSSGFSITISSGALTAALPAIAGFGATGIASESLAASWQYSIGLVAAGSLFATLQSLGATGLATLLFGAVGTVASGTGALFLLCTIASRLNWFKCKNLVDAVVEEDEKEII</sequence>
<evidence type="ECO:0000256" key="6">
    <source>
        <dbReference type="SAM" id="Phobius"/>
    </source>
</evidence>
<dbReference type="Proteomes" id="UP000694920">
    <property type="component" value="Unplaced"/>
</dbReference>
<organism evidence="7 8">
    <name type="scientific">Cephus cinctus</name>
    <name type="common">Wheat stem sawfly</name>
    <dbReference type="NCBI Taxonomy" id="211228"/>
    <lineage>
        <taxon>Eukaryota</taxon>
        <taxon>Metazoa</taxon>
        <taxon>Ecdysozoa</taxon>
        <taxon>Arthropoda</taxon>
        <taxon>Hexapoda</taxon>
        <taxon>Insecta</taxon>
        <taxon>Pterygota</taxon>
        <taxon>Neoptera</taxon>
        <taxon>Endopterygota</taxon>
        <taxon>Hymenoptera</taxon>
        <taxon>Cephoidea</taxon>
        <taxon>Cephidae</taxon>
        <taxon>Cephus</taxon>
    </lineage>
</organism>
<comment type="subcellular location">
    <subcellularLocation>
        <location evidence="1">Membrane</location>
        <topology evidence="1">Multi-pass membrane protein</topology>
    </subcellularLocation>
</comment>
<evidence type="ECO:0000256" key="2">
    <source>
        <dbReference type="ARBA" id="ARBA00007262"/>
    </source>
</evidence>
<feature type="transmembrane region" description="Helical" evidence="6">
    <location>
        <begin position="99"/>
        <end position="118"/>
    </location>
</feature>
<feature type="transmembrane region" description="Helical" evidence="6">
    <location>
        <begin position="124"/>
        <end position="148"/>
    </location>
</feature>
<dbReference type="RefSeq" id="XP_024943525.1">
    <property type="nucleotide sequence ID" value="XM_025087757.1"/>
</dbReference>
<dbReference type="Pfam" id="PF06140">
    <property type="entry name" value="Ifi-6-16"/>
    <property type="match status" value="1"/>
</dbReference>
<keyword evidence="3 6" id="KW-0812">Transmembrane</keyword>
<dbReference type="GO" id="GO:0016020">
    <property type="term" value="C:membrane"/>
    <property type="evidence" value="ECO:0007669"/>
    <property type="project" value="UniProtKB-SubCell"/>
</dbReference>
<name>A0AAJ7RM89_CEPCN</name>
<accession>A0AAJ7RM89</accession>
<evidence type="ECO:0000256" key="4">
    <source>
        <dbReference type="ARBA" id="ARBA00022989"/>
    </source>
</evidence>
<dbReference type="GeneID" id="112494750"/>
<evidence type="ECO:0000256" key="1">
    <source>
        <dbReference type="ARBA" id="ARBA00004141"/>
    </source>
</evidence>
<dbReference type="Gene3D" id="6.10.110.10">
    <property type="match status" value="1"/>
</dbReference>
<dbReference type="InterPro" id="IPR038213">
    <property type="entry name" value="IFI6/IFI27-like_sf"/>
</dbReference>
<keyword evidence="4 6" id="KW-1133">Transmembrane helix</keyword>
<dbReference type="AlphaFoldDB" id="A0AAJ7RM89"/>
<evidence type="ECO:0000313" key="8">
    <source>
        <dbReference type="RefSeq" id="XP_024943525.1"/>
    </source>
</evidence>
<reference evidence="8" key="1">
    <citation type="submission" date="2025-08" db="UniProtKB">
        <authorList>
            <consortium name="RefSeq"/>
        </authorList>
    </citation>
    <scope>IDENTIFICATION</scope>
</reference>
<proteinExistence type="inferred from homology"/>